<evidence type="ECO:0000313" key="2">
    <source>
        <dbReference type="EMBL" id="KPA39591.1"/>
    </source>
</evidence>
<dbReference type="AlphaFoldDB" id="A0A0N0DDE9"/>
<sequence>MEQTIRPELQKLMELERVSEIRSDKLGEPLWQSSPSWLRSVGFSIPLFIIPIAYTILLVIMGYLHGKKQSSFGDTVLEVVSIASTLWPILFAVVLVPLLKTVALLRAERGSTLCSLEFPLTSQTTASALKNVVTMGWTGSWAIVVLTVWPLSPLGGQATLRSLHRQQNPTFTETPAT</sequence>
<dbReference type="Proteomes" id="UP000037904">
    <property type="component" value="Unassembled WGS sequence"/>
</dbReference>
<dbReference type="EMBL" id="JXCE01000184">
    <property type="protein sequence ID" value="KPA39591.1"/>
    <property type="molecule type" value="Genomic_DNA"/>
</dbReference>
<protein>
    <submittedName>
        <fullName evidence="2">Uncharacterized protein</fullName>
    </submittedName>
</protein>
<evidence type="ECO:0000313" key="3">
    <source>
        <dbReference type="Proteomes" id="UP000037904"/>
    </source>
</evidence>
<keyword evidence="1" id="KW-0472">Membrane</keyword>
<dbReference type="OrthoDB" id="3692311at2759"/>
<accession>A0A0N0DDE9</accession>
<keyword evidence="1" id="KW-0812">Transmembrane</keyword>
<comment type="caution">
    <text evidence="2">The sequence shown here is derived from an EMBL/GenBank/DDBJ whole genome shotgun (WGS) entry which is preliminary data.</text>
</comment>
<name>A0A0N0DDE9_FUSLA</name>
<proteinExistence type="predicted"/>
<gene>
    <name evidence="2" type="ORF">FLAG1_07560</name>
</gene>
<reference evidence="2 3" key="1">
    <citation type="submission" date="2015-04" db="EMBL/GenBank/DDBJ databases">
        <title>The draft genome sequence of Fusarium langsethiae, a T-2/HT-2 mycotoxin producer.</title>
        <authorList>
            <person name="Lysoe E."/>
            <person name="Divon H.H."/>
            <person name="Terzi V."/>
            <person name="Orru L."/>
            <person name="Lamontanara A."/>
            <person name="Kolseth A.-K."/>
            <person name="Frandsen R.J."/>
            <person name="Nielsen K."/>
            <person name="Thrane U."/>
        </authorList>
    </citation>
    <scope>NUCLEOTIDE SEQUENCE [LARGE SCALE GENOMIC DNA]</scope>
    <source>
        <strain evidence="2 3">Fl201059</strain>
    </source>
</reference>
<evidence type="ECO:0000256" key="1">
    <source>
        <dbReference type="SAM" id="Phobius"/>
    </source>
</evidence>
<organism evidence="2 3">
    <name type="scientific">Fusarium langsethiae</name>
    <dbReference type="NCBI Taxonomy" id="179993"/>
    <lineage>
        <taxon>Eukaryota</taxon>
        <taxon>Fungi</taxon>
        <taxon>Dikarya</taxon>
        <taxon>Ascomycota</taxon>
        <taxon>Pezizomycotina</taxon>
        <taxon>Sordariomycetes</taxon>
        <taxon>Hypocreomycetidae</taxon>
        <taxon>Hypocreales</taxon>
        <taxon>Nectriaceae</taxon>
        <taxon>Fusarium</taxon>
    </lineage>
</organism>
<feature type="transmembrane region" description="Helical" evidence="1">
    <location>
        <begin position="76"/>
        <end position="99"/>
    </location>
</feature>
<feature type="transmembrane region" description="Helical" evidence="1">
    <location>
        <begin position="43"/>
        <end position="64"/>
    </location>
</feature>
<keyword evidence="3" id="KW-1185">Reference proteome</keyword>
<keyword evidence="1" id="KW-1133">Transmembrane helix</keyword>